<feature type="domain" description="Antitoxin SocA-like Panacea" evidence="1">
    <location>
        <begin position="28"/>
        <end position="132"/>
    </location>
</feature>
<dbReference type="RefSeq" id="WP_254162467.1">
    <property type="nucleotide sequence ID" value="NZ_JAHESF010000006.1"/>
</dbReference>
<dbReference type="AlphaFoldDB" id="A0AAP2DIQ0"/>
<name>A0AAP2DIQ0_9BACT</name>
<dbReference type="EMBL" id="JAHESF010000006">
    <property type="protein sequence ID" value="MBT1696915.1"/>
    <property type="molecule type" value="Genomic_DNA"/>
</dbReference>
<keyword evidence="3" id="KW-1185">Reference proteome</keyword>
<sequence length="178" mass="20222">MTYSPVTIANYFIQKSIDEKDLISPMKLQKLIYFAHGWHLALRNEPLITDAIQAWQFGPVIKDLYHKTKHWGNSSITSLLPPQEVIDFSKGTLGIESLDKETISFLDSVWSTYAPYSAIKLSNATHVDGSPWDQVIKRNGGVDLELVIENTIIQKYFKERAEAARQTKVRQTAANDQL</sequence>
<protein>
    <submittedName>
        <fullName evidence="2">DUF4065 domain-containing protein</fullName>
    </submittedName>
</protein>
<accession>A0AAP2DIQ0</accession>
<evidence type="ECO:0000313" key="3">
    <source>
        <dbReference type="Proteomes" id="UP001319200"/>
    </source>
</evidence>
<evidence type="ECO:0000313" key="2">
    <source>
        <dbReference type="EMBL" id="MBT1696915.1"/>
    </source>
</evidence>
<organism evidence="2 3">
    <name type="scientific">Chryseosolibacter histidini</name>
    <dbReference type="NCBI Taxonomy" id="2782349"/>
    <lineage>
        <taxon>Bacteria</taxon>
        <taxon>Pseudomonadati</taxon>
        <taxon>Bacteroidota</taxon>
        <taxon>Cytophagia</taxon>
        <taxon>Cytophagales</taxon>
        <taxon>Chryseotaleaceae</taxon>
        <taxon>Chryseosolibacter</taxon>
    </lineage>
</organism>
<gene>
    <name evidence="2" type="ORF">KK083_08530</name>
</gene>
<comment type="caution">
    <text evidence="2">The sequence shown here is derived from an EMBL/GenBank/DDBJ whole genome shotgun (WGS) entry which is preliminary data.</text>
</comment>
<proteinExistence type="predicted"/>
<reference evidence="2 3" key="1">
    <citation type="submission" date="2021-05" db="EMBL/GenBank/DDBJ databases">
        <title>A Polyphasic approach of four new species of the genus Ohtaekwangia: Ohtaekwangia histidinii sp. nov., Ohtaekwangia cretensis sp. nov., Ohtaekwangia indiensis sp. nov., Ohtaekwangia reichenbachii sp. nov. from diverse environment.</title>
        <authorList>
            <person name="Octaviana S."/>
        </authorList>
    </citation>
    <scope>NUCLEOTIDE SEQUENCE [LARGE SCALE GENOMIC DNA]</scope>
    <source>
        <strain evidence="2 3">PWU4</strain>
    </source>
</reference>
<dbReference type="InterPro" id="IPR025272">
    <property type="entry name" value="SocA_Panacea"/>
</dbReference>
<dbReference type="Proteomes" id="UP001319200">
    <property type="component" value="Unassembled WGS sequence"/>
</dbReference>
<dbReference type="Pfam" id="PF13274">
    <property type="entry name" value="SocA_Panacea"/>
    <property type="match status" value="1"/>
</dbReference>
<evidence type="ECO:0000259" key="1">
    <source>
        <dbReference type="Pfam" id="PF13274"/>
    </source>
</evidence>